<protein>
    <submittedName>
        <fullName evidence="1">Uncharacterized protein</fullName>
    </submittedName>
</protein>
<gene>
    <name evidence="1" type="ORF">EZS27_009363</name>
</gene>
<dbReference type="EMBL" id="SNRY01000299">
    <property type="protein sequence ID" value="KAA6342903.1"/>
    <property type="molecule type" value="Genomic_DNA"/>
</dbReference>
<evidence type="ECO:0000313" key="1">
    <source>
        <dbReference type="EMBL" id="KAA6342903.1"/>
    </source>
</evidence>
<name>A0A5J4SC90_9ZZZZ</name>
<comment type="caution">
    <text evidence="1">The sequence shown here is derived from an EMBL/GenBank/DDBJ whole genome shotgun (WGS) entry which is preliminary data.</text>
</comment>
<dbReference type="AlphaFoldDB" id="A0A5J4SC90"/>
<sequence length="87" mass="10269">MKKASEILTSLIQKIFEYSDKRSEQLSVRYKAGTLKNRSYYFNIMGADYNTKEDVTIFLEDFIGMPEEEAVNELNKRLKPIYDFLNN</sequence>
<proteinExistence type="predicted"/>
<reference evidence="1" key="1">
    <citation type="submission" date="2019-03" db="EMBL/GenBank/DDBJ databases">
        <title>Single cell metagenomics reveals metabolic interactions within the superorganism composed of flagellate Streblomastix strix and complex community of Bacteroidetes bacteria on its surface.</title>
        <authorList>
            <person name="Treitli S.C."/>
            <person name="Kolisko M."/>
            <person name="Husnik F."/>
            <person name="Keeling P."/>
            <person name="Hampl V."/>
        </authorList>
    </citation>
    <scope>NUCLEOTIDE SEQUENCE</scope>
    <source>
        <strain evidence="1">STM</strain>
    </source>
</reference>
<organism evidence="1">
    <name type="scientific">termite gut metagenome</name>
    <dbReference type="NCBI Taxonomy" id="433724"/>
    <lineage>
        <taxon>unclassified sequences</taxon>
        <taxon>metagenomes</taxon>
        <taxon>organismal metagenomes</taxon>
    </lineage>
</organism>
<accession>A0A5J4SC90</accession>